<gene>
    <name evidence="1" type="ORF">ETQ85_04080</name>
</gene>
<evidence type="ECO:0000313" key="2">
    <source>
        <dbReference type="Proteomes" id="UP000389128"/>
    </source>
</evidence>
<comment type="caution">
    <text evidence="1">The sequence shown here is derived from an EMBL/GenBank/DDBJ whole genome shotgun (WGS) entry which is preliminary data.</text>
</comment>
<name>A0A6C2D5J2_9RHOO</name>
<keyword evidence="2" id="KW-1185">Reference proteome</keyword>
<dbReference type="AlphaFoldDB" id="A0A6C2D5J2"/>
<dbReference type="OrthoDB" id="9181708at2"/>
<sequence>MTTSPSKESTQFINSLKRAGVAINNEREVIERLEEAREWHYAFTTLAREGKRIGIWFTATARTNSDKLQRLFARYHFSGNAKAAFDAHLVR</sequence>
<evidence type="ECO:0000313" key="1">
    <source>
        <dbReference type="EMBL" id="TYC61246.1"/>
    </source>
</evidence>
<dbReference type="RefSeq" id="WP_148577780.1">
    <property type="nucleotide sequence ID" value="NZ_SDKK01000003.1"/>
</dbReference>
<accession>A0A6C2D5J2</accession>
<proteinExistence type="predicted"/>
<dbReference type="EMBL" id="SDKK01000003">
    <property type="protein sequence ID" value="TYC61246.1"/>
    <property type="molecule type" value="Genomic_DNA"/>
</dbReference>
<reference evidence="1 2" key="1">
    <citation type="submission" date="2019-01" db="EMBL/GenBank/DDBJ databases">
        <title>Zoogloea oleivorans genome sequencing and assembly.</title>
        <authorList>
            <person name="Tancsics A."/>
            <person name="Farkas M."/>
            <person name="Kriszt B."/>
            <person name="Maroti G."/>
            <person name="Horvath B."/>
        </authorList>
    </citation>
    <scope>NUCLEOTIDE SEQUENCE [LARGE SCALE GENOMIC DNA]</scope>
    <source>
        <strain evidence="1 2">Buc</strain>
    </source>
</reference>
<organism evidence="1 2">
    <name type="scientific">Zoogloea oleivorans</name>
    <dbReference type="NCBI Taxonomy" id="1552750"/>
    <lineage>
        <taxon>Bacteria</taxon>
        <taxon>Pseudomonadati</taxon>
        <taxon>Pseudomonadota</taxon>
        <taxon>Betaproteobacteria</taxon>
        <taxon>Rhodocyclales</taxon>
        <taxon>Zoogloeaceae</taxon>
        <taxon>Zoogloea</taxon>
    </lineage>
</organism>
<protein>
    <submittedName>
        <fullName evidence="1">Uncharacterized protein</fullName>
    </submittedName>
</protein>
<dbReference type="Proteomes" id="UP000389128">
    <property type="component" value="Unassembled WGS sequence"/>
</dbReference>